<comment type="caution">
    <text evidence="1">The sequence shown here is derived from an EMBL/GenBank/DDBJ whole genome shotgun (WGS) entry which is preliminary data.</text>
</comment>
<dbReference type="Proteomes" id="UP000006454">
    <property type="component" value="Unassembled WGS sequence"/>
</dbReference>
<evidence type="ECO:0000313" key="1">
    <source>
        <dbReference type="EMBL" id="EAA24418.1"/>
    </source>
</evidence>
<accession>Q7P6J6</accession>
<organism evidence="1 2">
    <name type="scientific">Fusobacterium vincentii ATCC 49256</name>
    <dbReference type="NCBI Taxonomy" id="209882"/>
    <lineage>
        <taxon>Bacteria</taxon>
        <taxon>Fusobacteriati</taxon>
        <taxon>Fusobacteriota</taxon>
        <taxon>Fusobacteriia</taxon>
        <taxon>Fusobacteriales</taxon>
        <taxon>Fusobacteriaceae</taxon>
        <taxon>Fusobacterium</taxon>
    </lineage>
</organism>
<protein>
    <submittedName>
        <fullName evidence="1">Transcription-repair coupling factor</fullName>
    </submittedName>
</protein>
<dbReference type="AlphaFoldDB" id="Q7P6J6"/>
<gene>
    <name evidence="1" type="ORF">FNV1572</name>
</gene>
<dbReference type="EMBL" id="AABF01000033">
    <property type="protein sequence ID" value="EAA24418.1"/>
    <property type="molecule type" value="Genomic_DNA"/>
</dbReference>
<evidence type="ECO:0000313" key="2">
    <source>
        <dbReference type="Proteomes" id="UP000006454"/>
    </source>
</evidence>
<sequence>MEKKFRGEIPFWLKNKKNNLVYICSSNRNIDDYFFVLKDFYKGKILRIKKENEVGELKKYNYDLLELIIQMKNL</sequence>
<reference evidence="1 2" key="1">
    <citation type="journal article" date="2003" name="Genome Res.">
        <title>Genome analysis of F. nucleatum sub spp vincentii and its comparison with the genome of F. nucleatum ATCC 25586.</title>
        <authorList>
            <person name="Kapatral V."/>
            <person name="Ivanova N."/>
            <person name="Anderson I."/>
            <person name="Reznik G."/>
            <person name="Bhattacharyya A."/>
            <person name="Gardner W.L."/>
            <person name="Mikhailova N."/>
            <person name="Lapidus A."/>
            <person name="Larsen N."/>
            <person name="D'Souza M."/>
            <person name="Walunas T."/>
            <person name="Haselkorn R."/>
            <person name="Overbeek R."/>
            <person name="Kyrpides N."/>
        </authorList>
    </citation>
    <scope>NUCLEOTIDE SEQUENCE [LARGE SCALE GENOMIC DNA]</scope>
    <source>
        <strain evidence="1 2">ATCC 49256</strain>
    </source>
</reference>
<name>Q7P6J6_FUSVC</name>
<proteinExistence type="predicted"/>